<protein>
    <submittedName>
        <fullName evidence="1">Uncharacterized protein</fullName>
    </submittedName>
</protein>
<accession>A0A0K9NWM0</accession>
<gene>
    <name evidence="1" type="ORF">ZOSMA_5G03050</name>
</gene>
<sequence>MSQNRLLEIVIKKLLSKIKTSDGSFYNQWLDFVSWISEDDGKRMMTRDLNAIGFSFIDN</sequence>
<evidence type="ECO:0000313" key="1">
    <source>
        <dbReference type="EMBL" id="KMZ60437.1"/>
    </source>
</evidence>
<comment type="caution">
    <text evidence="1">The sequence shown here is derived from an EMBL/GenBank/DDBJ whole genome shotgun (WGS) entry which is preliminary data.</text>
</comment>
<proteinExistence type="predicted"/>
<name>A0A0K9NWM0_ZOSMR</name>
<dbReference type="EMBL" id="LFYR01001623">
    <property type="protein sequence ID" value="KMZ60437.1"/>
    <property type="molecule type" value="Genomic_DNA"/>
</dbReference>
<reference evidence="2" key="1">
    <citation type="journal article" date="2016" name="Nature">
        <title>The genome of the seagrass Zostera marina reveals angiosperm adaptation to the sea.</title>
        <authorList>
            <person name="Olsen J.L."/>
            <person name="Rouze P."/>
            <person name="Verhelst B."/>
            <person name="Lin Y.-C."/>
            <person name="Bayer T."/>
            <person name="Collen J."/>
            <person name="Dattolo E."/>
            <person name="De Paoli E."/>
            <person name="Dittami S."/>
            <person name="Maumus F."/>
            <person name="Michel G."/>
            <person name="Kersting A."/>
            <person name="Lauritano C."/>
            <person name="Lohaus R."/>
            <person name="Toepel M."/>
            <person name="Tonon T."/>
            <person name="Vanneste K."/>
            <person name="Amirebrahimi M."/>
            <person name="Brakel J."/>
            <person name="Bostroem C."/>
            <person name="Chovatia M."/>
            <person name="Grimwood J."/>
            <person name="Jenkins J.W."/>
            <person name="Jueterbock A."/>
            <person name="Mraz A."/>
            <person name="Stam W.T."/>
            <person name="Tice H."/>
            <person name="Bornberg-Bauer E."/>
            <person name="Green P.J."/>
            <person name="Pearson G.A."/>
            <person name="Procaccini G."/>
            <person name="Duarte C.M."/>
            <person name="Schmutz J."/>
            <person name="Reusch T.B.H."/>
            <person name="Van de Peer Y."/>
        </authorList>
    </citation>
    <scope>NUCLEOTIDE SEQUENCE [LARGE SCALE GENOMIC DNA]</scope>
    <source>
        <strain evidence="2">cv. Finnish</strain>
    </source>
</reference>
<organism evidence="1 2">
    <name type="scientific">Zostera marina</name>
    <name type="common">Eelgrass</name>
    <dbReference type="NCBI Taxonomy" id="29655"/>
    <lineage>
        <taxon>Eukaryota</taxon>
        <taxon>Viridiplantae</taxon>
        <taxon>Streptophyta</taxon>
        <taxon>Embryophyta</taxon>
        <taxon>Tracheophyta</taxon>
        <taxon>Spermatophyta</taxon>
        <taxon>Magnoliopsida</taxon>
        <taxon>Liliopsida</taxon>
        <taxon>Zosteraceae</taxon>
        <taxon>Zostera</taxon>
    </lineage>
</organism>
<dbReference type="Proteomes" id="UP000036987">
    <property type="component" value="Unassembled WGS sequence"/>
</dbReference>
<dbReference type="AlphaFoldDB" id="A0A0K9NWM0"/>
<keyword evidence="2" id="KW-1185">Reference proteome</keyword>
<evidence type="ECO:0000313" key="2">
    <source>
        <dbReference type="Proteomes" id="UP000036987"/>
    </source>
</evidence>